<name>A0A3B3RP66_9TELE</name>
<feature type="domain" description="Granulins" evidence="7">
    <location>
        <begin position="435"/>
        <end position="448"/>
    </location>
</feature>
<dbReference type="STRING" id="1676925.ENSPKIP00000020068"/>
<dbReference type="SMART" id="SM00277">
    <property type="entry name" value="GRAN"/>
    <property type="match status" value="9"/>
</dbReference>
<evidence type="ECO:0000256" key="3">
    <source>
        <dbReference type="ARBA" id="ARBA00022525"/>
    </source>
</evidence>
<dbReference type="InterPro" id="IPR000118">
    <property type="entry name" value="Granulin"/>
</dbReference>
<dbReference type="InterPro" id="IPR039036">
    <property type="entry name" value="Granulin_fam"/>
</dbReference>
<evidence type="ECO:0000313" key="8">
    <source>
        <dbReference type="Ensembl" id="ENSPKIP00000020068.1"/>
    </source>
</evidence>
<organism evidence="8 9">
    <name type="scientific">Paramormyrops kingsleyae</name>
    <dbReference type="NCBI Taxonomy" id="1676925"/>
    <lineage>
        <taxon>Eukaryota</taxon>
        <taxon>Metazoa</taxon>
        <taxon>Chordata</taxon>
        <taxon>Craniata</taxon>
        <taxon>Vertebrata</taxon>
        <taxon>Euteleostomi</taxon>
        <taxon>Actinopterygii</taxon>
        <taxon>Neopterygii</taxon>
        <taxon>Teleostei</taxon>
        <taxon>Osteoglossocephala</taxon>
        <taxon>Osteoglossomorpha</taxon>
        <taxon>Osteoglossiformes</taxon>
        <taxon>Mormyridae</taxon>
        <taxon>Paramormyrops</taxon>
    </lineage>
</organism>
<reference evidence="8" key="2">
    <citation type="submission" date="2025-09" db="UniProtKB">
        <authorList>
            <consortium name="Ensembl"/>
        </authorList>
    </citation>
    <scope>IDENTIFICATION</scope>
</reference>
<dbReference type="FunFam" id="2.10.25.160:FF:000001">
    <property type="entry name" value="Granulin precursor"/>
    <property type="match status" value="2"/>
</dbReference>
<dbReference type="OrthoDB" id="5854875at2759"/>
<keyword evidence="3" id="KW-0964">Secreted</keyword>
<sequence length="797" mass="85204">MSVWAVKGFSTMLKISVLCVCVLSLASALTCPDSGLCDNSNTCCQTASGVYGWCPLPNAECCGDHLHCCFAGMLCDLEHSHCSNASHTLPWLRRIPAEVPLFPQAWSCLDGGQCCPDGYHLSDDGASCTKNKASYVEAVICPDGESECPDGTTCCQLPDSSWGCCPMAKAVCCEDRKHCCPEGTKCDLEHSKCLYPTQGETIIVKKFPARRRASPEDHGRRAANTPGGKSQYSGGQTPLRRKLTAAPSDVICPDVVSRCPNEMTCCQLSNGSYGCCPMPRAVCCSDFLHCCPDGTKCDLAHSTCVSSGGSSVSWAAKLPAKPAPQAERGNVVPCNDTVACPDNTTCCKMAAEQWACCPFSQAVCCDDHMHCCPHGTICNLVSSTCDTPTSPVPRLDKRQPDDQCNSTASCPGQATCCRTPNGDWACCPLPQAVCCDDHIHCCPHGHTCNVAAGTCDSPSGPVPWREKRPARISEADEKCDEQTVCPSGTTCCRQNSREWACCPLPHAVCCDDHEHCCPKGYKCDVSQKTCNKPGAPGLSWAQKLPAQMKHGAEANVSAPFGGKDKCDPYSSCPKDNTCCYMNKVGRWGCCPLPKAVCCKDGDHCCPNGYQCDQRQESCIRGGLVIGWYRKLEAQSHPITASDVKCDTQSSCPTGTTCCPLSTGQWGCCPLVQAVCCADHEHCCPQGYTCNMKSGTCDKEEGHVIQKVPVRPISGSDPKGAGKADSQCSHCSEGETCCWSSHTSEACCPWPEAVCCSDMTHCCPAGYTCDLEAGSCSRPNQLSWDFLLTRDSRAVTPV</sequence>
<dbReference type="AlphaFoldDB" id="A0A3B3RP66"/>
<keyword evidence="6" id="KW-0732">Signal</keyword>
<dbReference type="Gene3D" id="2.10.25.160">
    <property type="entry name" value="Granulin"/>
    <property type="match status" value="9"/>
</dbReference>
<dbReference type="Proteomes" id="UP000261540">
    <property type="component" value="Unplaced"/>
</dbReference>
<feature type="domain" description="Granulins" evidence="7">
    <location>
        <begin position="676"/>
        <end position="689"/>
    </location>
</feature>
<dbReference type="Pfam" id="PF00396">
    <property type="entry name" value="Granulin"/>
    <property type="match status" value="9"/>
</dbReference>
<evidence type="ECO:0000256" key="5">
    <source>
        <dbReference type="SAM" id="MobiDB-lite"/>
    </source>
</evidence>
<evidence type="ECO:0000256" key="1">
    <source>
        <dbReference type="ARBA" id="ARBA00004613"/>
    </source>
</evidence>
<feature type="domain" description="Granulins" evidence="7">
    <location>
        <begin position="755"/>
        <end position="768"/>
    </location>
</feature>
<evidence type="ECO:0000313" key="9">
    <source>
        <dbReference type="Proteomes" id="UP000261540"/>
    </source>
</evidence>
<comment type="subcellular location">
    <subcellularLocation>
        <location evidence="1">Secreted</location>
    </subcellularLocation>
</comment>
<dbReference type="Ensembl" id="ENSPKIT00000000678.1">
    <property type="protein sequence ID" value="ENSPKIP00000020068.1"/>
    <property type="gene ID" value="ENSPKIG00000004991.1"/>
</dbReference>
<feature type="compositionally biased region" description="Polar residues" evidence="5">
    <location>
        <begin position="227"/>
        <end position="236"/>
    </location>
</feature>
<evidence type="ECO:0000256" key="4">
    <source>
        <dbReference type="ARBA" id="ARBA00023157"/>
    </source>
</evidence>
<evidence type="ECO:0000259" key="7">
    <source>
        <dbReference type="PROSITE" id="PS00799"/>
    </source>
</evidence>
<feature type="domain" description="Granulins" evidence="7">
    <location>
        <begin position="173"/>
        <end position="186"/>
    </location>
</feature>
<feature type="domain" description="Granulins" evidence="7">
    <location>
        <begin position="284"/>
        <end position="297"/>
    </location>
</feature>
<dbReference type="PANTHER" id="PTHR12274">
    <property type="entry name" value="GRANULIN"/>
    <property type="match status" value="1"/>
</dbReference>
<feature type="domain" description="Granulins" evidence="7">
    <location>
        <begin position="510"/>
        <end position="523"/>
    </location>
</feature>
<dbReference type="PROSITE" id="PS00799">
    <property type="entry name" value="GRANULINS"/>
    <property type="match status" value="8"/>
</dbReference>
<reference evidence="8" key="1">
    <citation type="submission" date="2025-08" db="UniProtKB">
        <authorList>
            <consortium name="Ensembl"/>
        </authorList>
    </citation>
    <scope>IDENTIFICATION</scope>
</reference>
<accession>A0A3B3RP66</accession>
<feature type="chain" id="PRO_5017433313" evidence="6">
    <location>
        <begin position="29"/>
        <end position="797"/>
    </location>
</feature>
<comment type="similarity">
    <text evidence="2">Belongs to the granulin family.</text>
</comment>
<dbReference type="PANTHER" id="PTHR12274:SF3">
    <property type="entry name" value="PROGRANULIN"/>
    <property type="match status" value="1"/>
</dbReference>
<feature type="signal peptide" evidence="6">
    <location>
        <begin position="1"/>
        <end position="28"/>
    </location>
</feature>
<feature type="domain" description="Granulins" evidence="7">
    <location>
        <begin position="598"/>
        <end position="611"/>
    </location>
</feature>
<proteinExistence type="inferred from homology"/>
<dbReference type="GO" id="GO:1903979">
    <property type="term" value="P:negative regulation of microglial cell activation"/>
    <property type="evidence" value="ECO:0007669"/>
    <property type="project" value="Ensembl"/>
</dbReference>
<dbReference type="SUPFAM" id="SSF57277">
    <property type="entry name" value="Granulin repeat"/>
    <property type="match status" value="7"/>
</dbReference>
<evidence type="ECO:0000256" key="2">
    <source>
        <dbReference type="ARBA" id="ARBA00010093"/>
    </source>
</evidence>
<dbReference type="InterPro" id="IPR037277">
    <property type="entry name" value="Granulin_sf"/>
</dbReference>
<protein>
    <submittedName>
        <fullName evidence="8">Granulin b</fullName>
    </submittedName>
</protein>
<feature type="domain" description="Granulins" evidence="7">
    <location>
        <begin position="365"/>
        <end position="378"/>
    </location>
</feature>
<keyword evidence="4" id="KW-1015">Disulfide bond</keyword>
<keyword evidence="9" id="KW-1185">Reference proteome</keyword>
<dbReference type="GO" id="GO:0005576">
    <property type="term" value="C:extracellular region"/>
    <property type="evidence" value="ECO:0007669"/>
    <property type="project" value="UniProtKB-SubCell"/>
</dbReference>
<dbReference type="GeneTree" id="ENSGT00470000042293"/>
<dbReference type="GO" id="GO:0048714">
    <property type="term" value="P:positive regulation of oligodendrocyte differentiation"/>
    <property type="evidence" value="ECO:0007669"/>
    <property type="project" value="Ensembl"/>
</dbReference>
<feature type="region of interest" description="Disordered" evidence="5">
    <location>
        <begin position="206"/>
        <end position="239"/>
    </location>
</feature>
<dbReference type="GO" id="GO:0048675">
    <property type="term" value="P:axon extension"/>
    <property type="evidence" value="ECO:0007669"/>
    <property type="project" value="Ensembl"/>
</dbReference>
<evidence type="ECO:0000256" key="6">
    <source>
        <dbReference type="SAM" id="SignalP"/>
    </source>
</evidence>